<dbReference type="PANTHER" id="PTHR46038:SF12">
    <property type="entry name" value="OS03G0731800 PROTEIN"/>
    <property type="match status" value="1"/>
</dbReference>
<accession>A0AAP0WMJ9</accession>
<keyword evidence="3" id="KW-1185">Reference proteome</keyword>
<gene>
    <name evidence="2" type="ORF">L1049_019021</name>
</gene>
<protein>
    <recommendedName>
        <fullName evidence="1">Nucleotide-diphospho-sugar transferase domain-containing protein</fullName>
    </recommendedName>
</protein>
<evidence type="ECO:0000313" key="3">
    <source>
        <dbReference type="Proteomes" id="UP001415857"/>
    </source>
</evidence>
<feature type="domain" description="Nucleotide-diphospho-sugar transferase" evidence="1">
    <location>
        <begin position="41"/>
        <end position="241"/>
    </location>
</feature>
<proteinExistence type="predicted"/>
<name>A0AAP0WMJ9_LIQFO</name>
<dbReference type="InterPro" id="IPR044821">
    <property type="entry name" value="At1g28695/At4g15970-like"/>
</dbReference>
<sequence length="275" mass="31963">MANNTVIIAVVNRAYVEGDTGATMLDLFLESFWLGDDTRVLLDHLLLVAVDQTAYDRCKFRRLHCYRLETDGVDFTGEKVYMSDDFIKMMWRRTLFLSDVLKLGYNFIFTDTDVMWLRNPFARLSTSKRDDLQISVDRFNGDPRSERNPINTGFFYIRSNNRTISLFDKWYGRKNESAGMKEQDVLGRLIQEGVFTQLGLKVTFLDTIYFSGFCQDSRDVRAVTTVHANCCRKISAKLADLTVVLQDWKRFKSYAANESIIFQWSSHIKCKTSWS</sequence>
<dbReference type="PANTHER" id="PTHR46038">
    <property type="entry name" value="EXPRESSED PROTEIN-RELATED"/>
    <property type="match status" value="1"/>
</dbReference>
<dbReference type="EMBL" id="JBBPBK010000012">
    <property type="protein sequence ID" value="KAK9274207.1"/>
    <property type="molecule type" value="Genomic_DNA"/>
</dbReference>
<evidence type="ECO:0000313" key="2">
    <source>
        <dbReference type="EMBL" id="KAK9274207.1"/>
    </source>
</evidence>
<dbReference type="Proteomes" id="UP001415857">
    <property type="component" value="Unassembled WGS sequence"/>
</dbReference>
<evidence type="ECO:0000259" key="1">
    <source>
        <dbReference type="Pfam" id="PF03407"/>
    </source>
</evidence>
<comment type="caution">
    <text evidence="2">The sequence shown here is derived from an EMBL/GenBank/DDBJ whole genome shotgun (WGS) entry which is preliminary data.</text>
</comment>
<dbReference type="AlphaFoldDB" id="A0AAP0WMJ9"/>
<dbReference type="InterPro" id="IPR005069">
    <property type="entry name" value="Nucl-diP-sugar_transferase"/>
</dbReference>
<reference evidence="2 3" key="1">
    <citation type="journal article" date="2024" name="Plant J.">
        <title>Genome sequences and population genomics reveal climatic adaptation and genomic divergence between two closely related sweetgum species.</title>
        <authorList>
            <person name="Xu W.Q."/>
            <person name="Ren C.Q."/>
            <person name="Zhang X.Y."/>
            <person name="Comes H.P."/>
            <person name="Liu X.H."/>
            <person name="Li Y.G."/>
            <person name="Kettle C.J."/>
            <person name="Jalonen R."/>
            <person name="Gaisberger H."/>
            <person name="Ma Y.Z."/>
            <person name="Qiu Y.X."/>
        </authorList>
    </citation>
    <scope>NUCLEOTIDE SEQUENCE [LARGE SCALE GENOMIC DNA]</scope>
    <source>
        <strain evidence="2">Hangzhou</strain>
    </source>
</reference>
<dbReference type="Pfam" id="PF03407">
    <property type="entry name" value="Nucleotid_trans"/>
    <property type="match status" value="1"/>
</dbReference>
<organism evidence="2 3">
    <name type="scientific">Liquidambar formosana</name>
    <name type="common">Formosan gum</name>
    <dbReference type="NCBI Taxonomy" id="63359"/>
    <lineage>
        <taxon>Eukaryota</taxon>
        <taxon>Viridiplantae</taxon>
        <taxon>Streptophyta</taxon>
        <taxon>Embryophyta</taxon>
        <taxon>Tracheophyta</taxon>
        <taxon>Spermatophyta</taxon>
        <taxon>Magnoliopsida</taxon>
        <taxon>eudicotyledons</taxon>
        <taxon>Gunneridae</taxon>
        <taxon>Pentapetalae</taxon>
        <taxon>Saxifragales</taxon>
        <taxon>Altingiaceae</taxon>
        <taxon>Liquidambar</taxon>
    </lineage>
</organism>